<dbReference type="EMBL" id="JACIJB010000010">
    <property type="protein sequence ID" value="MBB5661346.1"/>
    <property type="molecule type" value="Genomic_DNA"/>
</dbReference>
<evidence type="ECO:0000256" key="7">
    <source>
        <dbReference type="ARBA" id="ARBA00023136"/>
    </source>
</evidence>
<dbReference type="InterPro" id="IPR039426">
    <property type="entry name" value="TonB-dep_rcpt-like"/>
</dbReference>
<dbReference type="GO" id="GO:0015344">
    <property type="term" value="F:siderophore uptake transmembrane transporter activity"/>
    <property type="evidence" value="ECO:0007669"/>
    <property type="project" value="TreeGrafter"/>
</dbReference>
<reference evidence="12 13" key="1">
    <citation type="submission" date="2020-08" db="EMBL/GenBank/DDBJ databases">
        <title>Genomic Encyclopedia of Type Strains, Phase IV (KMG-IV): sequencing the most valuable type-strain genomes for metagenomic binning, comparative biology and taxonomic classification.</title>
        <authorList>
            <person name="Goeker M."/>
        </authorList>
    </citation>
    <scope>NUCLEOTIDE SEQUENCE [LARGE SCALE GENOMIC DNA]</scope>
    <source>
        <strain evidence="12 13">DSM 24448</strain>
    </source>
</reference>
<comment type="caution">
    <text evidence="12">The sequence shown here is derived from an EMBL/GenBank/DDBJ whole genome shotgun (WGS) entry which is preliminary data.</text>
</comment>
<keyword evidence="7" id="KW-0472">Membrane</keyword>
<evidence type="ECO:0000256" key="10">
    <source>
        <dbReference type="SAM" id="SignalP"/>
    </source>
</evidence>
<dbReference type="SUPFAM" id="SSF56935">
    <property type="entry name" value="Porins"/>
    <property type="match status" value="1"/>
</dbReference>
<dbReference type="OrthoDB" id="7622322at2"/>
<dbReference type="RefSeq" id="WP_123285755.1">
    <property type="nucleotide sequence ID" value="NZ_JACIJB010000010.1"/>
</dbReference>
<evidence type="ECO:0000313" key="12">
    <source>
        <dbReference type="EMBL" id="MBB5661346.1"/>
    </source>
</evidence>
<dbReference type="InterPro" id="IPR036942">
    <property type="entry name" value="Beta-barrel_TonB_sf"/>
</dbReference>
<keyword evidence="6" id="KW-0798">TonB box</keyword>
<feature type="signal peptide" evidence="10">
    <location>
        <begin position="1"/>
        <end position="25"/>
    </location>
</feature>
<accession>A0A7W9A4L3</accession>
<feature type="chain" id="PRO_5031573221" description="TonB-dependent receptor-like beta-barrel domain-containing protein" evidence="10">
    <location>
        <begin position="26"/>
        <end position="686"/>
    </location>
</feature>
<keyword evidence="9" id="KW-0998">Cell outer membrane</keyword>
<keyword evidence="13" id="KW-1185">Reference proteome</keyword>
<evidence type="ECO:0000256" key="9">
    <source>
        <dbReference type="ARBA" id="ARBA00023237"/>
    </source>
</evidence>
<evidence type="ECO:0000256" key="2">
    <source>
        <dbReference type="ARBA" id="ARBA00022448"/>
    </source>
</evidence>
<evidence type="ECO:0000256" key="6">
    <source>
        <dbReference type="ARBA" id="ARBA00023077"/>
    </source>
</evidence>
<dbReference type="Proteomes" id="UP000548978">
    <property type="component" value="Unassembled WGS sequence"/>
</dbReference>
<name>A0A7W9A4L3_9CAUL</name>
<feature type="domain" description="TonB-dependent receptor-like beta-barrel" evidence="11">
    <location>
        <begin position="217"/>
        <end position="643"/>
    </location>
</feature>
<dbReference type="GO" id="GO:0044718">
    <property type="term" value="P:siderophore transmembrane transport"/>
    <property type="evidence" value="ECO:0007669"/>
    <property type="project" value="TreeGrafter"/>
</dbReference>
<dbReference type="GO" id="GO:0009279">
    <property type="term" value="C:cell outer membrane"/>
    <property type="evidence" value="ECO:0007669"/>
    <property type="project" value="UniProtKB-SubCell"/>
</dbReference>
<evidence type="ECO:0000256" key="3">
    <source>
        <dbReference type="ARBA" id="ARBA00022452"/>
    </source>
</evidence>
<sequence length="686" mass="75008">MTRSVWLASTAAATLWLGLALPAVAQDTAGAGIEARQDPERPGVLIFDPVFFADTRPRTALDMVQRLPGFGLNGGSSGTRGLAGTAGNVLIDGRHPSTKSEGLDNLLSRISADSVAYVELIRGGAPGIDMQGRSVVANVVLKDAITVERVLGFDAYIYEDGYIGPIVQAEYSRRAGDHQIEGALSATVDRTDGTNEGRRQRFDPSGALIQNAEIQSWDRFRNVRASGAVQRPRGGGLLRVNAVTSYFNNDQEQDIFIRSGAGDDDFSEQGFEELSGEVGARWTRPLGPDTELELTGLQRLEASTVESGFIRTGRTGLFTSVSTSGETIGRGVVRYRRDDRWSYEGGAEVAYNFLDTDSAYEENGVPIALPGSALLVEELRGEASGQATWRPGPNLTVEGGLRVEVSEIRQSGDTDSAKSFVYPKPRLLVTWTPMPNHQFRFRIERQVGQLDFGDFAASAEVDLGQVEAGNADLEPSKTTAYEAVYERRFWEQGVVSARLTHTEVEDYIDVIPLVGGFEALGNIGTGTRTEFEVQATLPTDRAGIPGGRLIARAALRETDIEDPLTGESRRFSGDDGFGCGVTFTQDLDGGRWAWGMNHSCDIDAGTSYRVRELRFNESEPPFNAFVQWKPSDDLSVRVDFSNLTDAEERRRRDIYAGPRDSAPLSLRETYSQARGSWLFLQIRKTI</sequence>
<dbReference type="PANTHER" id="PTHR30069">
    <property type="entry name" value="TONB-DEPENDENT OUTER MEMBRANE RECEPTOR"/>
    <property type="match status" value="1"/>
</dbReference>
<protein>
    <recommendedName>
        <fullName evidence="11">TonB-dependent receptor-like beta-barrel domain-containing protein</fullName>
    </recommendedName>
</protein>
<keyword evidence="4" id="KW-0812">Transmembrane</keyword>
<dbReference type="Gene3D" id="2.40.170.20">
    <property type="entry name" value="TonB-dependent receptor, beta-barrel domain"/>
    <property type="match status" value="1"/>
</dbReference>
<dbReference type="Pfam" id="PF00593">
    <property type="entry name" value="TonB_dep_Rec_b-barrel"/>
    <property type="match status" value="1"/>
</dbReference>
<comment type="subcellular location">
    <subcellularLocation>
        <location evidence="1">Cell outer membrane</location>
        <topology evidence="1">Multi-pass membrane protein</topology>
    </subcellularLocation>
</comment>
<evidence type="ECO:0000313" key="13">
    <source>
        <dbReference type="Proteomes" id="UP000548978"/>
    </source>
</evidence>
<evidence type="ECO:0000256" key="5">
    <source>
        <dbReference type="ARBA" id="ARBA00022729"/>
    </source>
</evidence>
<evidence type="ECO:0000256" key="1">
    <source>
        <dbReference type="ARBA" id="ARBA00004571"/>
    </source>
</evidence>
<dbReference type="InterPro" id="IPR000531">
    <property type="entry name" value="Beta-barrel_TonB"/>
</dbReference>
<evidence type="ECO:0000256" key="4">
    <source>
        <dbReference type="ARBA" id="ARBA00022692"/>
    </source>
</evidence>
<dbReference type="AlphaFoldDB" id="A0A7W9A4L3"/>
<keyword evidence="8" id="KW-0675">Receptor</keyword>
<dbReference type="PANTHER" id="PTHR30069:SF29">
    <property type="entry name" value="HEMOGLOBIN AND HEMOGLOBIN-HAPTOGLOBIN-BINDING PROTEIN 1-RELATED"/>
    <property type="match status" value="1"/>
</dbReference>
<evidence type="ECO:0000259" key="11">
    <source>
        <dbReference type="Pfam" id="PF00593"/>
    </source>
</evidence>
<keyword evidence="3" id="KW-1134">Transmembrane beta strand</keyword>
<keyword evidence="5 10" id="KW-0732">Signal</keyword>
<organism evidence="12 13">
    <name type="scientific">Brevundimonas halotolerans</name>
    <dbReference type="NCBI Taxonomy" id="69670"/>
    <lineage>
        <taxon>Bacteria</taxon>
        <taxon>Pseudomonadati</taxon>
        <taxon>Pseudomonadota</taxon>
        <taxon>Alphaproteobacteria</taxon>
        <taxon>Caulobacterales</taxon>
        <taxon>Caulobacteraceae</taxon>
        <taxon>Brevundimonas</taxon>
    </lineage>
</organism>
<gene>
    <name evidence="12" type="ORF">FHS65_002107</name>
</gene>
<keyword evidence="2" id="KW-0813">Transport</keyword>
<evidence type="ECO:0000256" key="8">
    <source>
        <dbReference type="ARBA" id="ARBA00023170"/>
    </source>
</evidence>
<proteinExistence type="predicted"/>